<protein>
    <submittedName>
        <fullName evidence="1">Putative sugar O-methyltransferase</fullName>
        <ecNumber evidence="1">2.1.1.-</ecNumber>
    </submittedName>
</protein>
<dbReference type="RefSeq" id="WP_237377266.1">
    <property type="nucleotide sequence ID" value="NZ_CP071793.1"/>
</dbReference>
<dbReference type="InterPro" id="IPR030807">
    <property type="entry name" value="Methyltran_NanM"/>
</dbReference>
<evidence type="ECO:0000313" key="1">
    <source>
        <dbReference type="EMBL" id="QTD47597.1"/>
    </source>
</evidence>
<dbReference type="KEGG" id="scor:J3U87_18555"/>
<keyword evidence="1" id="KW-0489">Methyltransferase</keyword>
<dbReference type="EMBL" id="CP071793">
    <property type="protein sequence ID" value="QTD47597.1"/>
    <property type="molecule type" value="Genomic_DNA"/>
</dbReference>
<name>A0A8A4TDF3_SULCO</name>
<keyword evidence="2" id="KW-1185">Reference proteome</keyword>
<gene>
    <name evidence="1" type="ORF">J3U87_18555</name>
</gene>
<dbReference type="SUPFAM" id="SSF53335">
    <property type="entry name" value="S-adenosyl-L-methionine-dependent methyltransferases"/>
    <property type="match status" value="1"/>
</dbReference>
<evidence type="ECO:0000313" key="2">
    <source>
        <dbReference type="Proteomes" id="UP000663929"/>
    </source>
</evidence>
<accession>A0A8A4TDF3</accession>
<keyword evidence="1" id="KW-0808">Transferase</keyword>
<reference evidence="1" key="1">
    <citation type="submission" date="2021-03" db="EMBL/GenBank/DDBJ databases">
        <title>Acanthopleuribacteraceae sp. M133.</title>
        <authorList>
            <person name="Wang G."/>
        </authorList>
    </citation>
    <scope>NUCLEOTIDE SEQUENCE</scope>
    <source>
        <strain evidence="1">M133</strain>
    </source>
</reference>
<proteinExistence type="predicted"/>
<sequence>MNPNTLDLMLADMAKAPELFRPTLFWSNAMKPILADLKRHGVTQFRSHMSALDMYVPTYIKREYLLNREATDQAIQQLAASNPDLARLFLGHLNGSVEAKRDWEIFCAADSHQPPAFDQVFESAAGCPVEQHHFSGKSFGFAMLRYLKCLAFLKKHVDTKPITNVLEIGGGFGSLGEIFLRSHSKKYFYLNIDIPPTAYISSWYLETLFGPNAVATYDQTRDQGTIDIEWLRANEFRAAVICPWQLPKVKGNFQLFANSSSFQEMEPEVVANYAKHLDGLVSHYLLLKNSRHGKPSAQSETDVGVKQQTTRDHYIQYFSGFDVVALNADIFGETTEQGFESEVMVFRRKGLAP</sequence>
<dbReference type="GO" id="GO:0008168">
    <property type="term" value="F:methyltransferase activity"/>
    <property type="evidence" value="ECO:0007669"/>
    <property type="project" value="UniProtKB-KW"/>
</dbReference>
<dbReference type="GO" id="GO:0032259">
    <property type="term" value="P:methylation"/>
    <property type="evidence" value="ECO:0007669"/>
    <property type="project" value="UniProtKB-KW"/>
</dbReference>
<dbReference type="EC" id="2.1.1.-" evidence="1"/>
<dbReference type="AlphaFoldDB" id="A0A8A4TDF3"/>
<dbReference type="Proteomes" id="UP000663929">
    <property type="component" value="Chromosome"/>
</dbReference>
<dbReference type="NCBIfam" id="TIGR04371">
    <property type="entry name" value="methyltran_NanM"/>
    <property type="match status" value="1"/>
</dbReference>
<organism evidence="1 2">
    <name type="scientific">Sulfidibacter corallicola</name>
    <dbReference type="NCBI Taxonomy" id="2818388"/>
    <lineage>
        <taxon>Bacteria</taxon>
        <taxon>Pseudomonadati</taxon>
        <taxon>Acidobacteriota</taxon>
        <taxon>Holophagae</taxon>
        <taxon>Acanthopleuribacterales</taxon>
        <taxon>Acanthopleuribacteraceae</taxon>
        <taxon>Sulfidibacter</taxon>
    </lineage>
</organism>
<dbReference type="InterPro" id="IPR029063">
    <property type="entry name" value="SAM-dependent_MTases_sf"/>
</dbReference>